<sequence length="50" mass="5410">MALLFQMDQNEAAPALQCVLSAVKLHSWLSAFYNLNLPKVGYGVGDGSQI</sequence>
<proteinExistence type="predicted"/>
<evidence type="ECO:0000313" key="1">
    <source>
        <dbReference type="EMBL" id="JAH50689.1"/>
    </source>
</evidence>
<name>A0A0E9TAF3_ANGAN</name>
<reference evidence="1" key="2">
    <citation type="journal article" date="2015" name="Fish Shellfish Immunol.">
        <title>Early steps in the European eel (Anguilla anguilla)-Vibrio vulnificus interaction in the gills: Role of the RtxA13 toxin.</title>
        <authorList>
            <person name="Callol A."/>
            <person name="Pajuelo D."/>
            <person name="Ebbesson L."/>
            <person name="Teles M."/>
            <person name="MacKenzie S."/>
            <person name="Amaro C."/>
        </authorList>
    </citation>
    <scope>NUCLEOTIDE SEQUENCE</scope>
</reference>
<organism evidence="1">
    <name type="scientific">Anguilla anguilla</name>
    <name type="common">European freshwater eel</name>
    <name type="synonym">Muraena anguilla</name>
    <dbReference type="NCBI Taxonomy" id="7936"/>
    <lineage>
        <taxon>Eukaryota</taxon>
        <taxon>Metazoa</taxon>
        <taxon>Chordata</taxon>
        <taxon>Craniata</taxon>
        <taxon>Vertebrata</taxon>
        <taxon>Euteleostomi</taxon>
        <taxon>Actinopterygii</taxon>
        <taxon>Neopterygii</taxon>
        <taxon>Teleostei</taxon>
        <taxon>Anguilliformes</taxon>
        <taxon>Anguillidae</taxon>
        <taxon>Anguilla</taxon>
    </lineage>
</organism>
<accession>A0A0E9TAF3</accession>
<protein>
    <submittedName>
        <fullName evidence="1">Uncharacterized protein</fullName>
    </submittedName>
</protein>
<dbReference type="EMBL" id="GBXM01057888">
    <property type="protein sequence ID" value="JAH50689.1"/>
    <property type="molecule type" value="Transcribed_RNA"/>
</dbReference>
<reference evidence="1" key="1">
    <citation type="submission" date="2014-11" db="EMBL/GenBank/DDBJ databases">
        <authorList>
            <person name="Amaro Gonzalez C."/>
        </authorList>
    </citation>
    <scope>NUCLEOTIDE SEQUENCE</scope>
</reference>
<dbReference type="AlphaFoldDB" id="A0A0E9TAF3"/>